<evidence type="ECO:0000313" key="2">
    <source>
        <dbReference type="EMBL" id="MBB6093321.1"/>
    </source>
</evidence>
<keyword evidence="1" id="KW-0472">Membrane</keyword>
<dbReference type="EMBL" id="JACHHZ010000002">
    <property type="protein sequence ID" value="MBB6093321.1"/>
    <property type="molecule type" value="Genomic_DNA"/>
</dbReference>
<dbReference type="RefSeq" id="WP_184331542.1">
    <property type="nucleotide sequence ID" value="NZ_JACHHZ010000002.1"/>
</dbReference>
<keyword evidence="1" id="KW-0812">Transmembrane</keyword>
<organism evidence="2 3">
    <name type="scientific">Povalibacter uvarum</name>
    <dbReference type="NCBI Taxonomy" id="732238"/>
    <lineage>
        <taxon>Bacteria</taxon>
        <taxon>Pseudomonadati</taxon>
        <taxon>Pseudomonadota</taxon>
        <taxon>Gammaproteobacteria</taxon>
        <taxon>Steroidobacterales</taxon>
        <taxon>Steroidobacteraceae</taxon>
        <taxon>Povalibacter</taxon>
    </lineage>
</organism>
<dbReference type="Proteomes" id="UP000588068">
    <property type="component" value="Unassembled WGS sequence"/>
</dbReference>
<dbReference type="AlphaFoldDB" id="A0A841HJC5"/>
<evidence type="ECO:0000313" key="3">
    <source>
        <dbReference type="Proteomes" id="UP000588068"/>
    </source>
</evidence>
<reference evidence="2 3" key="1">
    <citation type="submission" date="2020-08" db="EMBL/GenBank/DDBJ databases">
        <title>Genomic Encyclopedia of Type Strains, Phase IV (KMG-IV): sequencing the most valuable type-strain genomes for metagenomic binning, comparative biology and taxonomic classification.</title>
        <authorList>
            <person name="Goeker M."/>
        </authorList>
    </citation>
    <scope>NUCLEOTIDE SEQUENCE [LARGE SCALE GENOMIC DNA]</scope>
    <source>
        <strain evidence="2 3">DSM 26723</strain>
    </source>
</reference>
<evidence type="ECO:0000256" key="1">
    <source>
        <dbReference type="SAM" id="Phobius"/>
    </source>
</evidence>
<name>A0A841HJC5_9GAMM</name>
<comment type="caution">
    <text evidence="2">The sequence shown here is derived from an EMBL/GenBank/DDBJ whole genome shotgun (WGS) entry which is preliminary data.</text>
</comment>
<keyword evidence="1" id="KW-1133">Transmembrane helix</keyword>
<proteinExistence type="predicted"/>
<gene>
    <name evidence="2" type="ORF">HNQ60_002199</name>
</gene>
<sequence>MSETPCGSVRDPRSLVRWLVSIVAVLGVAALAASAWVYLASEAHLRSFERPSAFAFRFLPTPSPSRVVRISPGLAVAAAVTAKICRAKCDGVAALP</sequence>
<keyword evidence="3" id="KW-1185">Reference proteome</keyword>
<feature type="transmembrane region" description="Helical" evidence="1">
    <location>
        <begin position="18"/>
        <end position="40"/>
    </location>
</feature>
<protein>
    <submittedName>
        <fullName evidence="2">Uncharacterized protein</fullName>
    </submittedName>
</protein>
<accession>A0A841HJC5</accession>